<evidence type="ECO:0000256" key="7">
    <source>
        <dbReference type="ARBA" id="ARBA00022827"/>
    </source>
</evidence>
<organism evidence="14 15">
    <name type="scientific">Siminovitchia fordii</name>
    <dbReference type="NCBI Taxonomy" id="254759"/>
    <lineage>
        <taxon>Bacteria</taxon>
        <taxon>Bacillati</taxon>
        <taxon>Bacillota</taxon>
        <taxon>Bacilli</taxon>
        <taxon>Bacillales</taxon>
        <taxon>Bacillaceae</taxon>
        <taxon>Siminovitchia</taxon>
    </lineage>
</organism>
<dbReference type="InterPro" id="IPR017927">
    <property type="entry name" value="FAD-bd_FR_type"/>
</dbReference>
<evidence type="ECO:0000256" key="6">
    <source>
        <dbReference type="ARBA" id="ARBA00022643"/>
    </source>
</evidence>
<dbReference type="SUPFAM" id="SSF63380">
    <property type="entry name" value="Riboflavin synthase domain-like"/>
    <property type="match status" value="1"/>
</dbReference>
<gene>
    <name evidence="14" type="primary">cysJ</name>
    <name evidence="14" type="ORF">J1TS3_15170</name>
</gene>
<protein>
    <submittedName>
        <fullName evidence="14">Sulfite reductase [NADPH] flavoprotein alpha-component</fullName>
    </submittedName>
</protein>
<dbReference type="SUPFAM" id="SSF52343">
    <property type="entry name" value="Ferredoxin reductase-like, C-terminal NADP-linked domain"/>
    <property type="match status" value="1"/>
</dbReference>
<dbReference type="InterPro" id="IPR001709">
    <property type="entry name" value="Flavoprot_Pyr_Nucl_cyt_Rdtase"/>
</dbReference>
<evidence type="ECO:0000256" key="11">
    <source>
        <dbReference type="ARBA" id="ARBA00023192"/>
    </source>
</evidence>
<evidence type="ECO:0000313" key="15">
    <source>
        <dbReference type="Proteomes" id="UP000680279"/>
    </source>
</evidence>
<reference evidence="14 15" key="1">
    <citation type="submission" date="2021-03" db="EMBL/GenBank/DDBJ databases">
        <title>Antimicrobial resistance genes in bacteria isolated from Japanese honey, and their potential for conferring macrolide and lincosamide resistance in the American foulbrood pathogen Paenibacillus larvae.</title>
        <authorList>
            <person name="Okamoto M."/>
            <person name="Kumagai M."/>
            <person name="Kanamori H."/>
            <person name="Takamatsu D."/>
        </authorList>
    </citation>
    <scope>NUCLEOTIDE SEQUENCE [LARGE SCALE GENOMIC DNA]</scope>
    <source>
        <strain evidence="14 15">J1TS3</strain>
    </source>
</reference>
<dbReference type="RefSeq" id="WP_212962575.1">
    <property type="nucleotide sequence ID" value="NZ_BOQT01000004.1"/>
</dbReference>
<dbReference type="Pfam" id="PF00258">
    <property type="entry name" value="Flavodoxin_1"/>
    <property type="match status" value="1"/>
</dbReference>
<dbReference type="PIRSF" id="PIRSF000207">
    <property type="entry name" value="SiR-FP_CysJ"/>
    <property type="match status" value="1"/>
</dbReference>
<dbReference type="PROSITE" id="PS50902">
    <property type="entry name" value="FLAVODOXIN_LIKE"/>
    <property type="match status" value="1"/>
</dbReference>
<dbReference type="PRINTS" id="PR00371">
    <property type="entry name" value="FPNCR"/>
</dbReference>
<dbReference type="InterPro" id="IPR001433">
    <property type="entry name" value="OxRdtase_FAD/NAD-bd"/>
</dbReference>
<keyword evidence="4" id="KW-0028">Amino-acid biosynthesis</keyword>
<evidence type="ECO:0000259" key="12">
    <source>
        <dbReference type="PROSITE" id="PS50902"/>
    </source>
</evidence>
<keyword evidence="5" id="KW-0285">Flavoprotein</keyword>
<comment type="caution">
    <text evidence="14">The sequence shown here is derived from an EMBL/GenBank/DDBJ whole genome shotgun (WGS) entry which is preliminary data.</text>
</comment>
<evidence type="ECO:0000313" key="14">
    <source>
        <dbReference type="EMBL" id="GIN20383.1"/>
    </source>
</evidence>
<dbReference type="InterPro" id="IPR003097">
    <property type="entry name" value="CysJ-like_FAD-binding"/>
</dbReference>
<dbReference type="InterPro" id="IPR023173">
    <property type="entry name" value="NADPH_Cyt_P450_Rdtase_alpha"/>
</dbReference>
<evidence type="ECO:0000256" key="5">
    <source>
        <dbReference type="ARBA" id="ARBA00022630"/>
    </source>
</evidence>
<comment type="cofactor">
    <cofactor evidence="2">
        <name>FAD</name>
        <dbReference type="ChEBI" id="CHEBI:57692"/>
    </cofactor>
</comment>
<evidence type="ECO:0000256" key="4">
    <source>
        <dbReference type="ARBA" id="ARBA00022605"/>
    </source>
</evidence>
<evidence type="ECO:0000256" key="3">
    <source>
        <dbReference type="ARBA" id="ARBA00022448"/>
    </source>
</evidence>
<keyword evidence="10" id="KW-0560">Oxidoreductase</keyword>
<dbReference type="SUPFAM" id="SSF52218">
    <property type="entry name" value="Flavoproteins"/>
    <property type="match status" value="1"/>
</dbReference>
<sequence length="612" mass="69126">MQLQVMNSPFTEKQAELLNRVLPSLSESQQLWLSGYLSGYHNRASVSATGLQNPSATALQKSGTVQATKELTILFGSQTGNSQGLAEEISEKLKNMEYQVTLTPMNEFKVKDLKKLTLLLIIVSTHGEGDPPDTALPFYEFLQSHRAPKLNDLHFSVLALGDSSYEFFCQTGKQLDERLEELGAKRLSPRVDCDLDYDEPAAQWFEDVAQSLKKMVEAASGESAGEGAFVSAVPSSTPEQLKYSRTNPFRAEILENINLNGRGSNKETRHLELSLEGSNFQFEPGDSIGIYPENDEELVHLIIKELQLDPNESVPINNQGEVRSLLEALKNHYEITVLSKPLLEKASKFNEKLQAFIESEEDVRDYLKGRDLLDLARDFSSWNISAVELVGILRKMPARLYSIASSYQSNPDEVHLTIGTVRYEANGRKRNGVCSVHCAEKGKHGEFLSIYVQKNPNFRLPSDPDTPIIMIGPGTGVAPFRSFLEEREEIEAKGKSWLFFGDQHFVTDFLYQVEWQRWLKNGVLTNMDVAFSRDTEKKVYVQHRMLEKSREIYNWLEEGAHVYVCGDEKNMAKDVNSTLLEILEKEGGMSSEAASAYLADMQQEKRYQRDVY</sequence>
<dbReference type="Gene3D" id="1.20.990.10">
    <property type="entry name" value="NADPH-cytochrome p450 Reductase, Chain A, domain 3"/>
    <property type="match status" value="1"/>
</dbReference>
<dbReference type="Proteomes" id="UP000680279">
    <property type="component" value="Unassembled WGS sequence"/>
</dbReference>
<dbReference type="Gene3D" id="2.40.30.10">
    <property type="entry name" value="Translation factors"/>
    <property type="match status" value="1"/>
</dbReference>
<dbReference type="InterPro" id="IPR017938">
    <property type="entry name" value="Riboflavin_synthase-like_b-brl"/>
</dbReference>
<evidence type="ECO:0000256" key="2">
    <source>
        <dbReference type="ARBA" id="ARBA00001974"/>
    </source>
</evidence>
<dbReference type="InterPro" id="IPR039261">
    <property type="entry name" value="FNR_nucleotide-bd"/>
</dbReference>
<keyword evidence="8" id="KW-0521">NADP</keyword>
<evidence type="ECO:0000256" key="8">
    <source>
        <dbReference type="ARBA" id="ARBA00022857"/>
    </source>
</evidence>
<keyword evidence="9" id="KW-0249">Electron transport</keyword>
<dbReference type="InterPro" id="IPR001094">
    <property type="entry name" value="Flavdoxin-like"/>
</dbReference>
<dbReference type="PANTHER" id="PTHR19384">
    <property type="entry name" value="NITRIC OXIDE SYNTHASE-RELATED"/>
    <property type="match status" value="1"/>
</dbReference>
<feature type="domain" description="FAD-binding FR-type" evidence="13">
    <location>
        <begin position="246"/>
        <end position="461"/>
    </location>
</feature>
<keyword evidence="6" id="KW-0288">FMN</keyword>
<evidence type="ECO:0000259" key="13">
    <source>
        <dbReference type="PROSITE" id="PS51384"/>
    </source>
</evidence>
<evidence type="ECO:0000256" key="10">
    <source>
        <dbReference type="ARBA" id="ARBA00023002"/>
    </source>
</evidence>
<dbReference type="PRINTS" id="PR00369">
    <property type="entry name" value="FLAVODOXIN"/>
</dbReference>
<evidence type="ECO:0000256" key="1">
    <source>
        <dbReference type="ARBA" id="ARBA00001917"/>
    </source>
</evidence>
<dbReference type="Pfam" id="PF00175">
    <property type="entry name" value="NAD_binding_1"/>
    <property type="match status" value="1"/>
</dbReference>
<proteinExistence type="predicted"/>
<comment type="cofactor">
    <cofactor evidence="1">
        <name>FMN</name>
        <dbReference type="ChEBI" id="CHEBI:58210"/>
    </cofactor>
</comment>
<evidence type="ECO:0000256" key="9">
    <source>
        <dbReference type="ARBA" id="ARBA00022982"/>
    </source>
</evidence>
<dbReference type="InterPro" id="IPR010199">
    <property type="entry name" value="CysJ"/>
</dbReference>
<dbReference type="NCBIfam" id="TIGR01931">
    <property type="entry name" value="cysJ"/>
    <property type="match status" value="1"/>
</dbReference>
<keyword evidence="3" id="KW-0813">Transport</keyword>
<feature type="domain" description="Flavodoxin-like" evidence="12">
    <location>
        <begin position="71"/>
        <end position="209"/>
    </location>
</feature>
<dbReference type="Pfam" id="PF00667">
    <property type="entry name" value="FAD_binding_1"/>
    <property type="match status" value="1"/>
</dbReference>
<dbReference type="PANTHER" id="PTHR19384:SF128">
    <property type="entry name" value="NADPH OXIDOREDUCTASE A"/>
    <property type="match status" value="1"/>
</dbReference>
<name>A0ABQ4K6A6_9BACI</name>
<dbReference type="InterPro" id="IPR029039">
    <property type="entry name" value="Flavoprotein-like_sf"/>
</dbReference>
<dbReference type="PROSITE" id="PS51384">
    <property type="entry name" value="FAD_FR"/>
    <property type="match status" value="1"/>
</dbReference>
<keyword evidence="11" id="KW-0198">Cysteine biosynthesis</keyword>
<keyword evidence="7" id="KW-0274">FAD</keyword>
<dbReference type="Gene3D" id="3.40.50.80">
    <property type="entry name" value="Nucleotide-binding domain of ferredoxin-NADP reductase (FNR) module"/>
    <property type="match status" value="1"/>
</dbReference>
<dbReference type="CDD" id="cd06199">
    <property type="entry name" value="SiR"/>
    <property type="match status" value="1"/>
</dbReference>
<dbReference type="InterPro" id="IPR008254">
    <property type="entry name" value="Flavodoxin/NO_synth"/>
</dbReference>
<accession>A0ABQ4K6A6</accession>
<keyword evidence="15" id="KW-1185">Reference proteome</keyword>
<dbReference type="EMBL" id="BOQT01000004">
    <property type="protein sequence ID" value="GIN20383.1"/>
    <property type="molecule type" value="Genomic_DNA"/>
</dbReference>
<dbReference type="Gene3D" id="3.40.50.360">
    <property type="match status" value="1"/>
</dbReference>